<evidence type="ECO:0000313" key="1">
    <source>
        <dbReference type="EMBL" id="DAD92300.1"/>
    </source>
</evidence>
<organism evidence="1">
    <name type="scientific">Myoviridae sp. ct9MV2</name>
    <dbReference type="NCBI Taxonomy" id="2826625"/>
    <lineage>
        <taxon>Viruses</taxon>
        <taxon>Duplodnaviria</taxon>
        <taxon>Heunggongvirae</taxon>
        <taxon>Uroviricota</taxon>
        <taxon>Caudoviricetes</taxon>
    </lineage>
</organism>
<protein>
    <submittedName>
        <fullName evidence="1">Uncharacterized protein</fullName>
    </submittedName>
</protein>
<reference evidence="1" key="1">
    <citation type="journal article" date="2021" name="Proc. Natl. Acad. Sci. U.S.A.">
        <title>A Catalog of Tens of Thousands of Viruses from Human Metagenomes Reveals Hidden Associations with Chronic Diseases.</title>
        <authorList>
            <person name="Tisza M.J."/>
            <person name="Buck C.B."/>
        </authorList>
    </citation>
    <scope>NUCLEOTIDE SEQUENCE</scope>
    <source>
        <strain evidence="1">Ct9MV2</strain>
    </source>
</reference>
<sequence length="108" mass="12673">MKKQTWKMHFKNGVPCKWDGDAYDEERDNYIFEADLYIAGYSRGCSSAVMLLVPYEDKDKDYYSQNTKYQVFMSDIKDIVVKMIEGRIRGSFTWVKKGANYGLQLVEI</sequence>
<proteinExistence type="predicted"/>
<accession>A0A8S5NCW2</accession>
<dbReference type="EMBL" id="BK015132">
    <property type="protein sequence ID" value="DAD92300.1"/>
    <property type="molecule type" value="Genomic_DNA"/>
</dbReference>
<name>A0A8S5NCW2_9CAUD</name>